<feature type="signal peptide" evidence="2">
    <location>
        <begin position="1"/>
        <end position="26"/>
    </location>
</feature>
<evidence type="ECO:0000256" key="1">
    <source>
        <dbReference type="SAM" id="MobiDB-lite"/>
    </source>
</evidence>
<dbReference type="InterPro" id="IPR008979">
    <property type="entry name" value="Galactose-bd-like_sf"/>
</dbReference>
<keyword evidence="2" id="KW-0732">Signal</keyword>
<organism evidence="4 5">
    <name type="scientific">Paraoerskovia sediminicola</name>
    <dbReference type="NCBI Taxonomy" id="1138587"/>
    <lineage>
        <taxon>Bacteria</taxon>
        <taxon>Bacillati</taxon>
        <taxon>Actinomycetota</taxon>
        <taxon>Actinomycetes</taxon>
        <taxon>Micrococcales</taxon>
        <taxon>Cellulomonadaceae</taxon>
        <taxon>Paraoerskovia</taxon>
    </lineage>
</organism>
<dbReference type="EMBL" id="AP027729">
    <property type="protein sequence ID" value="BDZ42797.1"/>
    <property type="molecule type" value="Genomic_DNA"/>
</dbReference>
<evidence type="ECO:0000259" key="3">
    <source>
        <dbReference type="PROSITE" id="PS51175"/>
    </source>
</evidence>
<feature type="chain" id="PRO_5047158605" description="CBM6 domain-containing protein" evidence="2">
    <location>
        <begin position="27"/>
        <end position="205"/>
    </location>
</feature>
<feature type="domain" description="CBM6" evidence="3">
    <location>
        <begin position="43"/>
        <end position="172"/>
    </location>
</feature>
<dbReference type="PROSITE" id="PS51175">
    <property type="entry name" value="CBM6"/>
    <property type="match status" value="1"/>
</dbReference>
<dbReference type="InterPro" id="IPR005084">
    <property type="entry name" value="CBM6"/>
</dbReference>
<dbReference type="Pfam" id="PF16990">
    <property type="entry name" value="CBM_35"/>
    <property type="match status" value="1"/>
</dbReference>
<dbReference type="Gene3D" id="2.60.120.260">
    <property type="entry name" value="Galactose-binding domain-like"/>
    <property type="match status" value="1"/>
</dbReference>
<proteinExistence type="predicted"/>
<accession>A0ABM8G3Y0</accession>
<sequence>MRTTTRRAAGIVAALALGGSGTVALAAPATAAPVPDDTPGLPLELEAEDAVLAGGAGVNQNHLGYSGTGFVDGFILDHEGEASVTFTVDVPVAGDYGLNLRYANGLGSTMTLSQVANGEDRQIELPSGVGAGWGFWFVHQEEVALEAGEQEITYRYDSDDTGNVNIDAIALTTIGDLGTPGAERPTRTARRAPDPTPVGTRSPTC</sequence>
<evidence type="ECO:0000256" key="2">
    <source>
        <dbReference type="SAM" id="SignalP"/>
    </source>
</evidence>
<gene>
    <name evidence="4" type="ORF">GCM10025865_20960</name>
</gene>
<dbReference type="CDD" id="cd04083">
    <property type="entry name" value="CBM35_Lmo2446-like"/>
    <property type="match status" value="1"/>
</dbReference>
<dbReference type="InterPro" id="IPR051816">
    <property type="entry name" value="Glycosyl_Hydrolase_31"/>
</dbReference>
<dbReference type="PANTHER" id="PTHR43863:SF2">
    <property type="entry name" value="MALTASE-GLUCOAMYLASE"/>
    <property type="match status" value="1"/>
</dbReference>
<protein>
    <recommendedName>
        <fullName evidence="3">CBM6 domain-containing protein</fullName>
    </recommendedName>
</protein>
<dbReference type="PANTHER" id="PTHR43863">
    <property type="entry name" value="HYDROLASE, PUTATIVE (AFU_ORTHOLOGUE AFUA_1G03140)-RELATED"/>
    <property type="match status" value="1"/>
</dbReference>
<keyword evidence="5" id="KW-1185">Reference proteome</keyword>
<reference evidence="5" key="1">
    <citation type="journal article" date="2019" name="Int. J. Syst. Evol. Microbiol.">
        <title>The Global Catalogue of Microorganisms (GCM) 10K type strain sequencing project: providing services to taxonomists for standard genome sequencing and annotation.</title>
        <authorList>
            <consortium name="The Broad Institute Genomics Platform"/>
            <consortium name="The Broad Institute Genome Sequencing Center for Infectious Disease"/>
            <person name="Wu L."/>
            <person name="Ma J."/>
        </authorList>
    </citation>
    <scope>NUCLEOTIDE SEQUENCE [LARGE SCALE GENOMIC DNA]</scope>
    <source>
        <strain evidence="5">NBRC 108565</strain>
    </source>
</reference>
<name>A0ABM8G3Y0_9CELL</name>
<evidence type="ECO:0000313" key="5">
    <source>
        <dbReference type="Proteomes" id="UP001321475"/>
    </source>
</evidence>
<dbReference type="Proteomes" id="UP001321475">
    <property type="component" value="Chromosome"/>
</dbReference>
<feature type="region of interest" description="Disordered" evidence="1">
    <location>
        <begin position="177"/>
        <end position="205"/>
    </location>
</feature>
<dbReference type="RefSeq" id="WP_286217210.1">
    <property type="nucleotide sequence ID" value="NZ_AP027729.1"/>
</dbReference>
<evidence type="ECO:0000313" key="4">
    <source>
        <dbReference type="EMBL" id="BDZ42797.1"/>
    </source>
</evidence>
<dbReference type="SUPFAM" id="SSF49785">
    <property type="entry name" value="Galactose-binding domain-like"/>
    <property type="match status" value="1"/>
</dbReference>